<evidence type="ECO:0000313" key="4">
    <source>
        <dbReference type="EMBL" id="AFJ48472.1"/>
    </source>
</evidence>
<protein>
    <submittedName>
        <fullName evidence="4">Putative N-acetylmuramic acid 6-phosphate etherase</fullName>
    </submittedName>
</protein>
<reference evidence="4 5" key="1">
    <citation type="journal article" date="2012" name="J. Bacteriol.">
        <title>Complete genome sequence of the B12-producing Shimwellia blattae strain DSM 4481, isolated from a cockroach.</title>
        <authorList>
            <person name="Brzuszkiewicz E."/>
            <person name="Waschkowitz T."/>
            <person name="Wiezer A."/>
            <person name="Daniel R."/>
        </authorList>
    </citation>
    <scope>NUCLEOTIDE SEQUENCE [LARGE SCALE GENOMIC DNA]</scope>
    <source>
        <strain evidence="5">ATCC 29907 / DSM 4481 / JCM 1650 / NBRC 105725 / CDC 9005-74</strain>
    </source>
</reference>
<gene>
    <name evidence="4" type="ordered locus">EBL_c34120</name>
</gene>
<dbReference type="PATRIC" id="fig|630626.3.peg.3324"/>
<evidence type="ECO:0000256" key="2">
    <source>
        <dbReference type="ARBA" id="ARBA00023277"/>
    </source>
</evidence>
<dbReference type="eggNOG" id="COG2103">
    <property type="taxonomic scope" value="Bacteria"/>
</dbReference>
<dbReference type="GO" id="GO:0097367">
    <property type="term" value="F:carbohydrate derivative binding"/>
    <property type="evidence" value="ECO:0007669"/>
    <property type="project" value="InterPro"/>
</dbReference>
<dbReference type="GO" id="GO:0016835">
    <property type="term" value="F:carbon-oxygen lyase activity"/>
    <property type="evidence" value="ECO:0007669"/>
    <property type="project" value="InterPro"/>
</dbReference>
<dbReference type="STRING" id="630626.EBL_c34120"/>
<keyword evidence="5" id="KW-1185">Reference proteome</keyword>
<dbReference type="Gene3D" id="1.10.8.1080">
    <property type="match status" value="1"/>
</dbReference>
<keyword evidence="1" id="KW-0456">Lyase</keyword>
<dbReference type="Pfam" id="PF13580">
    <property type="entry name" value="SIS_2"/>
    <property type="match status" value="1"/>
</dbReference>
<dbReference type="InterPro" id="IPR040190">
    <property type="entry name" value="MURQ/GCKR"/>
</dbReference>
<dbReference type="Gene3D" id="3.40.50.10490">
    <property type="entry name" value="Glucose-6-phosphate isomerase like protein, domain 1"/>
    <property type="match status" value="1"/>
</dbReference>
<dbReference type="Proteomes" id="UP000001955">
    <property type="component" value="Chromosome"/>
</dbReference>
<dbReference type="KEGG" id="ebt:EBL_c34120"/>
<evidence type="ECO:0000256" key="1">
    <source>
        <dbReference type="ARBA" id="ARBA00023239"/>
    </source>
</evidence>
<organism evidence="4 5">
    <name type="scientific">Shimwellia blattae (strain ATCC 29907 / DSM 4481 / JCM 1650 / NBRC 105725 / CDC 9005-74)</name>
    <name type="common">Escherichia blattae</name>
    <dbReference type="NCBI Taxonomy" id="630626"/>
    <lineage>
        <taxon>Bacteria</taxon>
        <taxon>Pseudomonadati</taxon>
        <taxon>Pseudomonadota</taxon>
        <taxon>Gammaproteobacteria</taxon>
        <taxon>Enterobacterales</taxon>
        <taxon>Enterobacteriaceae</taxon>
        <taxon>Shimwellia</taxon>
    </lineage>
</organism>
<feature type="domain" description="SIS" evidence="3">
    <location>
        <begin position="57"/>
        <end position="217"/>
    </location>
</feature>
<evidence type="ECO:0000313" key="5">
    <source>
        <dbReference type="Proteomes" id="UP000001955"/>
    </source>
</evidence>
<dbReference type="InterPro" id="IPR005488">
    <property type="entry name" value="Etherase_MurQ"/>
</dbReference>
<dbReference type="OrthoDB" id="9813395at2"/>
<dbReference type="GO" id="GO:0009254">
    <property type="term" value="P:peptidoglycan turnover"/>
    <property type="evidence" value="ECO:0007669"/>
    <property type="project" value="TreeGrafter"/>
</dbReference>
<dbReference type="AlphaFoldDB" id="I2BD68"/>
<dbReference type="NCBIfam" id="NF003915">
    <property type="entry name" value="PRK05441.1"/>
    <property type="match status" value="1"/>
</dbReference>
<dbReference type="GO" id="GO:0016803">
    <property type="term" value="F:ether hydrolase activity"/>
    <property type="evidence" value="ECO:0007669"/>
    <property type="project" value="TreeGrafter"/>
</dbReference>
<dbReference type="RefSeq" id="WP_002444102.1">
    <property type="nucleotide sequence ID" value="NC_017910.1"/>
</dbReference>
<accession>I2BD68</accession>
<dbReference type="GO" id="GO:0046348">
    <property type="term" value="P:amino sugar catabolic process"/>
    <property type="evidence" value="ECO:0007669"/>
    <property type="project" value="InterPro"/>
</dbReference>
<accession>K6WLF5</accession>
<dbReference type="PANTHER" id="PTHR10088:SF4">
    <property type="entry name" value="GLUCOKINASE REGULATORY PROTEIN"/>
    <property type="match status" value="1"/>
</dbReference>
<evidence type="ECO:0000259" key="3">
    <source>
        <dbReference type="PROSITE" id="PS51464"/>
    </source>
</evidence>
<dbReference type="PROSITE" id="PS51464">
    <property type="entry name" value="SIS"/>
    <property type="match status" value="1"/>
</dbReference>
<dbReference type="PANTHER" id="PTHR10088">
    <property type="entry name" value="GLUCOKINASE REGULATORY PROTEIN"/>
    <property type="match status" value="1"/>
</dbReference>
<dbReference type="CDD" id="cd05007">
    <property type="entry name" value="SIS_Etherase"/>
    <property type="match status" value="1"/>
</dbReference>
<dbReference type="EMBL" id="CP001560">
    <property type="protein sequence ID" value="AFJ48472.1"/>
    <property type="molecule type" value="Genomic_DNA"/>
</dbReference>
<proteinExistence type="predicted"/>
<dbReference type="HOGENOM" id="CLU_049049_1_1_6"/>
<keyword evidence="2" id="KW-0119">Carbohydrate metabolism</keyword>
<sequence>MSTGLKSVAMERCNASTAQIDRLATGDLVRALHQQDHVLTAAIDDCLPEIARLIDNATAALSRGGRVVLVGAGASGRQAMHTACDYAPGGDNRVLGLIAGGHQAMVHEDSSAAQDYDAGIRALQAIGFHDGDLLVALTVNGKTPWVWGAMRHARAQGATVAAITREPGSEAAQLADILITPRTGAEVVAGFRDPRATLAQQQILNMLSTGLAIRTGRVFGNLRVDLNAANTHSQERQIAVVMAAGECSRSVAKAALASCNNQCKTAILMVLTGMDAWSANDLLGQHKGHLRMALQEAPQQ</sequence>
<dbReference type="InterPro" id="IPR001347">
    <property type="entry name" value="SIS_dom"/>
</dbReference>
<dbReference type="InterPro" id="IPR046348">
    <property type="entry name" value="SIS_dom_sf"/>
</dbReference>
<name>I2BD68_SHIBC</name>
<dbReference type="SUPFAM" id="SSF53697">
    <property type="entry name" value="SIS domain"/>
    <property type="match status" value="1"/>
</dbReference>